<evidence type="ECO:0000313" key="3">
    <source>
        <dbReference type="Proteomes" id="UP001230207"/>
    </source>
</evidence>
<dbReference type="RefSeq" id="WP_307233647.1">
    <property type="nucleotide sequence ID" value="NZ_JAUSVF010000002.1"/>
</dbReference>
<organism evidence="2 3">
    <name type="scientific">Pararhizobium capsulatum DSM 1112</name>
    <dbReference type="NCBI Taxonomy" id="1121113"/>
    <lineage>
        <taxon>Bacteria</taxon>
        <taxon>Pseudomonadati</taxon>
        <taxon>Pseudomonadota</taxon>
        <taxon>Alphaproteobacteria</taxon>
        <taxon>Hyphomicrobiales</taxon>
        <taxon>Rhizobiaceae</taxon>
        <taxon>Rhizobium/Agrobacterium group</taxon>
        <taxon>Pararhizobium</taxon>
    </lineage>
</organism>
<feature type="domain" description="Isochorismatase-like" evidence="1">
    <location>
        <begin position="22"/>
        <end position="173"/>
    </location>
</feature>
<accession>A0ABU0BXC2</accession>
<dbReference type="InterPro" id="IPR000868">
    <property type="entry name" value="Isochorismatase-like_dom"/>
</dbReference>
<dbReference type="PANTHER" id="PTHR43559:SF1">
    <property type="entry name" value="HYDROLASE"/>
    <property type="match status" value="1"/>
</dbReference>
<dbReference type="EMBL" id="JAUSVF010000002">
    <property type="protein sequence ID" value="MDQ0322070.1"/>
    <property type="molecule type" value="Genomic_DNA"/>
</dbReference>
<keyword evidence="3" id="KW-1185">Reference proteome</keyword>
<dbReference type="Pfam" id="PF00857">
    <property type="entry name" value="Isochorismatase"/>
    <property type="match status" value="1"/>
</dbReference>
<name>A0ABU0BXC2_9HYPH</name>
<dbReference type="Gene3D" id="3.40.50.850">
    <property type="entry name" value="Isochorismatase-like"/>
    <property type="match status" value="1"/>
</dbReference>
<proteinExistence type="predicted"/>
<sequence>MTSFANRRDPACDHLLTPQNAAVVIIDFQPVQVSSIASRPKRELVSNITALARIAKFYDMPVVLSTVNVKTGRNQPTIHHITDVLIDVQPIDRTSINAWEDEDFNRAVKATERNKLIMAALWTEVCLVHPALDALEEGFEVYPVVDCVGGTSLEAHLAGLQRLVQAGGKPVSWVQLICELQRDWNRDKTVAGFAEILFSVEGH</sequence>
<evidence type="ECO:0000259" key="1">
    <source>
        <dbReference type="Pfam" id="PF00857"/>
    </source>
</evidence>
<dbReference type="PANTHER" id="PTHR43559">
    <property type="entry name" value="HYDROLASE YCAC-RELATED"/>
    <property type="match status" value="1"/>
</dbReference>
<reference evidence="2 3" key="1">
    <citation type="submission" date="2023-07" db="EMBL/GenBank/DDBJ databases">
        <title>Genomic Encyclopedia of Type Strains, Phase IV (KMG-IV): sequencing the most valuable type-strain genomes for metagenomic binning, comparative biology and taxonomic classification.</title>
        <authorList>
            <person name="Goeker M."/>
        </authorList>
    </citation>
    <scope>NUCLEOTIDE SEQUENCE [LARGE SCALE GENOMIC DNA]</scope>
    <source>
        <strain evidence="2 3">DSM 1112</strain>
    </source>
</reference>
<dbReference type="InterPro" id="IPR053152">
    <property type="entry name" value="Hydrolase_YcaC-like"/>
</dbReference>
<evidence type="ECO:0000313" key="2">
    <source>
        <dbReference type="EMBL" id="MDQ0322070.1"/>
    </source>
</evidence>
<dbReference type="InterPro" id="IPR036380">
    <property type="entry name" value="Isochorismatase-like_sf"/>
</dbReference>
<dbReference type="SUPFAM" id="SSF52499">
    <property type="entry name" value="Isochorismatase-like hydrolases"/>
    <property type="match status" value="1"/>
</dbReference>
<dbReference type="CDD" id="cd01012">
    <property type="entry name" value="YcaC_related"/>
    <property type="match status" value="1"/>
</dbReference>
<protein>
    <submittedName>
        <fullName evidence="2">Nicotinamidase-related amidase</fullName>
    </submittedName>
</protein>
<gene>
    <name evidence="2" type="ORF">QO002_004276</name>
</gene>
<dbReference type="Proteomes" id="UP001230207">
    <property type="component" value="Unassembled WGS sequence"/>
</dbReference>
<comment type="caution">
    <text evidence="2">The sequence shown here is derived from an EMBL/GenBank/DDBJ whole genome shotgun (WGS) entry which is preliminary data.</text>
</comment>